<reference evidence="2" key="2">
    <citation type="submission" date="2023-01" db="EMBL/GenBank/DDBJ databases">
        <title>Draft genome sequence of Agaribacter marinus strain NBRC 110023.</title>
        <authorList>
            <person name="Sun Q."/>
            <person name="Mori K."/>
        </authorList>
    </citation>
    <scope>NUCLEOTIDE SEQUENCE</scope>
    <source>
        <strain evidence="2">NBRC 110023</strain>
    </source>
</reference>
<comment type="caution">
    <text evidence="2">The sequence shown here is derived from an EMBL/GenBank/DDBJ whole genome shotgun (WGS) entry which is preliminary data.</text>
</comment>
<proteinExistence type="predicted"/>
<name>A0AA37WJB1_9ALTE</name>
<dbReference type="RefSeq" id="WP_284218231.1">
    <property type="nucleotide sequence ID" value="NZ_BSOT01000006.1"/>
</dbReference>
<dbReference type="SUPFAM" id="SSF47090">
    <property type="entry name" value="PGBD-like"/>
    <property type="match status" value="1"/>
</dbReference>
<dbReference type="Pfam" id="PF01471">
    <property type="entry name" value="PG_binding_1"/>
    <property type="match status" value="1"/>
</dbReference>
<protein>
    <recommendedName>
        <fullName evidence="1">Peptidoglycan binding-like domain-containing protein</fullName>
    </recommendedName>
</protein>
<gene>
    <name evidence="2" type="ORF">GCM10007852_28050</name>
</gene>
<dbReference type="InterPro" id="IPR036365">
    <property type="entry name" value="PGBD-like_sf"/>
</dbReference>
<evidence type="ECO:0000313" key="3">
    <source>
        <dbReference type="Proteomes" id="UP001156601"/>
    </source>
</evidence>
<evidence type="ECO:0000259" key="1">
    <source>
        <dbReference type="Pfam" id="PF01471"/>
    </source>
</evidence>
<dbReference type="Gene3D" id="1.10.101.10">
    <property type="entry name" value="PGBD-like superfamily/PGBD"/>
    <property type="match status" value="1"/>
</dbReference>
<reference evidence="2" key="1">
    <citation type="journal article" date="2014" name="Int. J. Syst. Evol. Microbiol.">
        <title>Complete genome sequence of Corynebacterium casei LMG S-19264T (=DSM 44701T), isolated from a smear-ripened cheese.</title>
        <authorList>
            <consortium name="US DOE Joint Genome Institute (JGI-PGF)"/>
            <person name="Walter F."/>
            <person name="Albersmeier A."/>
            <person name="Kalinowski J."/>
            <person name="Ruckert C."/>
        </authorList>
    </citation>
    <scope>NUCLEOTIDE SEQUENCE</scope>
    <source>
        <strain evidence="2">NBRC 110023</strain>
    </source>
</reference>
<organism evidence="2 3">
    <name type="scientific">Agaribacter marinus</name>
    <dbReference type="NCBI Taxonomy" id="1431249"/>
    <lineage>
        <taxon>Bacteria</taxon>
        <taxon>Pseudomonadati</taxon>
        <taxon>Pseudomonadota</taxon>
        <taxon>Gammaproteobacteria</taxon>
        <taxon>Alteromonadales</taxon>
        <taxon>Alteromonadaceae</taxon>
        <taxon>Agaribacter</taxon>
    </lineage>
</organism>
<keyword evidence="3" id="KW-1185">Reference proteome</keyword>
<feature type="domain" description="Peptidoglycan binding-like" evidence="1">
    <location>
        <begin position="103"/>
        <end position="144"/>
    </location>
</feature>
<evidence type="ECO:0000313" key="2">
    <source>
        <dbReference type="EMBL" id="GLR71897.1"/>
    </source>
</evidence>
<accession>A0AA37WJB1</accession>
<dbReference type="EMBL" id="BSOT01000006">
    <property type="protein sequence ID" value="GLR71897.1"/>
    <property type="molecule type" value="Genomic_DNA"/>
</dbReference>
<sequence>MASVARSSAAKTNKNKLRVHKVKVFLQLYPGKFGTDDERAIDKAIEYTVYIDGKFSQGGNIEDDGSVEVYIPGGAKAKLEALGTSYEIEPITNLEAHDTLLGIQRRLRLLGYLHTDVNDEWGADFDRAVLNFQADHGLDPNGKALDAVTYNKIKSEFGE</sequence>
<dbReference type="AlphaFoldDB" id="A0AA37WJB1"/>
<dbReference type="InterPro" id="IPR002477">
    <property type="entry name" value="Peptidoglycan-bd-like"/>
</dbReference>
<dbReference type="InterPro" id="IPR036366">
    <property type="entry name" value="PGBDSf"/>
</dbReference>
<dbReference type="Proteomes" id="UP001156601">
    <property type="component" value="Unassembled WGS sequence"/>
</dbReference>